<reference evidence="1 2" key="1">
    <citation type="journal article" date="2020" name="Cell">
        <title>Large-Scale Comparative Analyses of Tick Genomes Elucidate Their Genetic Diversity and Vector Capacities.</title>
        <authorList>
            <consortium name="Tick Genome and Microbiome Consortium (TIGMIC)"/>
            <person name="Jia N."/>
            <person name="Wang J."/>
            <person name="Shi W."/>
            <person name="Du L."/>
            <person name="Sun Y."/>
            <person name="Zhan W."/>
            <person name="Jiang J.F."/>
            <person name="Wang Q."/>
            <person name="Zhang B."/>
            <person name="Ji P."/>
            <person name="Bell-Sakyi L."/>
            <person name="Cui X.M."/>
            <person name="Yuan T.T."/>
            <person name="Jiang B.G."/>
            <person name="Yang W.F."/>
            <person name="Lam T.T."/>
            <person name="Chang Q.C."/>
            <person name="Ding S.J."/>
            <person name="Wang X.J."/>
            <person name="Zhu J.G."/>
            <person name="Ruan X.D."/>
            <person name="Zhao L."/>
            <person name="Wei J.T."/>
            <person name="Ye R.Z."/>
            <person name="Que T.C."/>
            <person name="Du C.H."/>
            <person name="Zhou Y.H."/>
            <person name="Cheng J.X."/>
            <person name="Dai P.F."/>
            <person name="Guo W.B."/>
            <person name="Han X.H."/>
            <person name="Huang E.J."/>
            <person name="Li L.F."/>
            <person name="Wei W."/>
            <person name="Gao Y.C."/>
            <person name="Liu J.Z."/>
            <person name="Shao H.Z."/>
            <person name="Wang X."/>
            <person name="Wang C.C."/>
            <person name="Yang T.C."/>
            <person name="Huo Q.B."/>
            <person name="Li W."/>
            <person name="Chen H.Y."/>
            <person name="Chen S.E."/>
            <person name="Zhou L.G."/>
            <person name="Ni X.B."/>
            <person name="Tian J.H."/>
            <person name="Sheng Y."/>
            <person name="Liu T."/>
            <person name="Pan Y.S."/>
            <person name="Xia L.Y."/>
            <person name="Li J."/>
            <person name="Zhao F."/>
            <person name="Cao W.C."/>
        </authorList>
    </citation>
    <scope>NUCLEOTIDE SEQUENCE [LARGE SCALE GENOMIC DNA]</scope>
    <source>
        <strain evidence="1">Iper-2018</strain>
    </source>
</reference>
<accession>A0AC60P475</accession>
<dbReference type="EMBL" id="JABSTQ010011203">
    <property type="protein sequence ID" value="KAG0414107.1"/>
    <property type="molecule type" value="Genomic_DNA"/>
</dbReference>
<name>A0AC60P475_IXOPE</name>
<dbReference type="Proteomes" id="UP000805193">
    <property type="component" value="Unassembled WGS sequence"/>
</dbReference>
<organism evidence="1 2">
    <name type="scientific">Ixodes persulcatus</name>
    <name type="common">Taiga tick</name>
    <dbReference type="NCBI Taxonomy" id="34615"/>
    <lineage>
        <taxon>Eukaryota</taxon>
        <taxon>Metazoa</taxon>
        <taxon>Ecdysozoa</taxon>
        <taxon>Arthropoda</taxon>
        <taxon>Chelicerata</taxon>
        <taxon>Arachnida</taxon>
        <taxon>Acari</taxon>
        <taxon>Parasitiformes</taxon>
        <taxon>Ixodida</taxon>
        <taxon>Ixodoidea</taxon>
        <taxon>Ixodidae</taxon>
        <taxon>Ixodinae</taxon>
        <taxon>Ixodes</taxon>
    </lineage>
</organism>
<evidence type="ECO:0000313" key="2">
    <source>
        <dbReference type="Proteomes" id="UP000805193"/>
    </source>
</evidence>
<protein>
    <submittedName>
        <fullName evidence="1">Uncharacterized protein</fullName>
    </submittedName>
</protein>
<evidence type="ECO:0000313" key="1">
    <source>
        <dbReference type="EMBL" id="KAG0414107.1"/>
    </source>
</evidence>
<gene>
    <name evidence="1" type="ORF">HPB47_008747</name>
</gene>
<sequence length="294" mass="32256">MEGLARPALRVLTVDAFTRVPFSGNPAAVVFLQDDGDIKDETKQAIASEMKLSETAFVSKTEQHDDFDKSSRFKLRWFTPQNEVPLCGHATLATAAAIFGECGNLSEELVFDTRSGLLKASRGPDDTISLDLPARTTVAADREKYGQLAEAVVGKLPICELRYSADEKKLLVRLDDRCTRAMLEQFVPSPARMLQLETSGHIKGVTVTLKGDGERYDFMSRHFCPWYGIPEDPVTGSAHTVLGPYWASVLGKEVLYARQASARGGDLYLRVPASGQRLQIGGHATVVIRGQLQL</sequence>
<keyword evidence="2" id="KW-1185">Reference proteome</keyword>
<proteinExistence type="predicted"/>
<comment type="caution">
    <text evidence="1">The sequence shown here is derived from an EMBL/GenBank/DDBJ whole genome shotgun (WGS) entry which is preliminary data.</text>
</comment>